<sequence>MSDSHNHHHHHSRHSDRKRSRPPYTRDRNEVKRRRSRSPYRKAHDHHLQDPPTRLPFKQKPLDKKEFEQYKALFADYLDIQKQLDIDELSEHEVRGRWKSFLGKWNKAELAEGWYDPDTKTKADERWDSRPEWRAPTPEVTARDLHKAGEVEEDDEDEDDDGYGPALPSKRAGASIPSLDDLQHRRELADEDRSARTADLRHERKQDRNLQKERVEEMAPRADPGSKERQLEKKRDAAAVNREYKAAKDGGDVEVGDKELMGDDGIDGYKAKMKAEKKRKNEREIRKEEVLRAREAEREEKRAELRRKEEKTMEMLRNIAQQRFG</sequence>
<feature type="compositionally biased region" description="Basic and acidic residues" evidence="2">
    <location>
        <begin position="181"/>
        <end position="248"/>
    </location>
</feature>
<keyword evidence="4" id="KW-1185">Reference proteome</keyword>
<gene>
    <name evidence="3" type="ORF">LECACI_7A002720</name>
</gene>
<dbReference type="InterPro" id="IPR044688">
    <property type="entry name" value="SCI-1-like"/>
</dbReference>
<reference evidence="3" key="1">
    <citation type="submission" date="2023-11" db="EMBL/GenBank/DDBJ databases">
        <authorList>
            <person name="Alioto T."/>
            <person name="Alioto T."/>
            <person name="Gomez Garrido J."/>
        </authorList>
    </citation>
    <scope>NUCLEOTIDE SEQUENCE</scope>
</reference>
<accession>A0AAI9E8U7</accession>
<feature type="region of interest" description="Disordered" evidence="2">
    <location>
        <begin position="112"/>
        <end position="248"/>
    </location>
</feature>
<organism evidence="3 4">
    <name type="scientific">Lecanosticta acicola</name>
    <dbReference type="NCBI Taxonomy" id="111012"/>
    <lineage>
        <taxon>Eukaryota</taxon>
        <taxon>Fungi</taxon>
        <taxon>Dikarya</taxon>
        <taxon>Ascomycota</taxon>
        <taxon>Pezizomycotina</taxon>
        <taxon>Dothideomycetes</taxon>
        <taxon>Dothideomycetidae</taxon>
        <taxon>Mycosphaerellales</taxon>
        <taxon>Mycosphaerellaceae</taxon>
        <taxon>Lecanosticta</taxon>
    </lineage>
</organism>
<dbReference type="PANTHER" id="PTHR34117">
    <property type="entry name" value="STYLE CELL-CYCLE INHIBITOR 1"/>
    <property type="match status" value="1"/>
</dbReference>
<feature type="compositionally biased region" description="Acidic residues" evidence="2">
    <location>
        <begin position="151"/>
        <end position="162"/>
    </location>
</feature>
<name>A0AAI9E8U7_9PEZI</name>
<feature type="region of interest" description="Disordered" evidence="2">
    <location>
        <begin position="1"/>
        <end position="62"/>
    </location>
</feature>
<feature type="coiled-coil region" evidence="1">
    <location>
        <begin position="279"/>
        <end position="322"/>
    </location>
</feature>
<evidence type="ECO:0000256" key="2">
    <source>
        <dbReference type="SAM" id="MobiDB-lite"/>
    </source>
</evidence>
<evidence type="ECO:0000256" key="1">
    <source>
        <dbReference type="SAM" id="Coils"/>
    </source>
</evidence>
<dbReference type="AlphaFoldDB" id="A0AAI9E8U7"/>
<feature type="compositionally biased region" description="Basic residues" evidence="2">
    <location>
        <begin position="1"/>
        <end position="21"/>
    </location>
</feature>
<evidence type="ECO:0000313" key="3">
    <source>
        <dbReference type="EMBL" id="CAK3917664.1"/>
    </source>
</evidence>
<feature type="compositionally biased region" description="Basic and acidic residues" evidence="2">
    <location>
        <begin position="141"/>
        <end position="150"/>
    </location>
</feature>
<proteinExistence type="predicted"/>
<dbReference type="Proteomes" id="UP001296104">
    <property type="component" value="Unassembled WGS sequence"/>
</dbReference>
<feature type="compositionally biased region" description="Basic and acidic residues" evidence="2">
    <location>
        <begin position="117"/>
        <end position="133"/>
    </location>
</feature>
<evidence type="ECO:0000313" key="4">
    <source>
        <dbReference type="Proteomes" id="UP001296104"/>
    </source>
</evidence>
<feature type="compositionally biased region" description="Basic residues" evidence="2">
    <location>
        <begin position="31"/>
        <end position="45"/>
    </location>
</feature>
<dbReference type="EMBL" id="CAVMBE010000012">
    <property type="protein sequence ID" value="CAK3917664.1"/>
    <property type="molecule type" value="Genomic_DNA"/>
</dbReference>
<protein>
    <submittedName>
        <fullName evidence="3">Uncharacterized protein</fullName>
    </submittedName>
</protein>
<dbReference type="PANTHER" id="PTHR34117:SF1">
    <property type="entry name" value="STYLE CELL-CYCLE INHIBITOR 1"/>
    <property type="match status" value="1"/>
</dbReference>
<keyword evidence="1" id="KW-0175">Coiled coil</keyword>
<comment type="caution">
    <text evidence="3">The sequence shown here is derived from an EMBL/GenBank/DDBJ whole genome shotgun (WGS) entry which is preliminary data.</text>
</comment>